<reference evidence="8" key="1">
    <citation type="journal article" date="2020" name="bioRxiv">
        <title>Comparative genomics of Chlamydomonas.</title>
        <authorList>
            <person name="Craig R.J."/>
            <person name="Hasan A.R."/>
            <person name="Ness R.W."/>
            <person name="Keightley P.D."/>
        </authorList>
    </citation>
    <scope>NUCLEOTIDE SEQUENCE</scope>
    <source>
        <strain evidence="8">CCAP 11/70</strain>
    </source>
</reference>
<feature type="transmembrane region" description="Helical" evidence="6">
    <location>
        <begin position="40"/>
        <end position="62"/>
    </location>
</feature>
<feature type="transmembrane region" description="Helical" evidence="6">
    <location>
        <begin position="94"/>
        <end position="113"/>
    </location>
</feature>
<feature type="domain" description="Phosphatidic acid phosphatase type 2/haloperoxidase" evidence="7">
    <location>
        <begin position="123"/>
        <end position="273"/>
    </location>
</feature>
<dbReference type="AlphaFoldDB" id="A0A836BTC9"/>
<keyword evidence="3 6" id="KW-0812">Transmembrane</keyword>
<comment type="similarity">
    <text evidence="2">Belongs to the PA-phosphatase related phosphoesterase family.</text>
</comment>
<keyword evidence="5 6" id="KW-0472">Membrane</keyword>
<evidence type="ECO:0000256" key="3">
    <source>
        <dbReference type="ARBA" id="ARBA00022692"/>
    </source>
</evidence>
<sequence length="348" mass="38203">MAALDSSDGYVQPRKADLEAQDVPIASASRRREKLDWRNAWRWGVVHDALAALSMLILGLGLEKARPRTMYWQNENAWAHAYPLKDNTVPSWTVPLYSLLGPAAVFLSYRWILKRRWWEIIRLIVSLCLAFFLTAAITNCLKLPVGRYRPNFLRACWPNGTVVLSPQDQWGGYPVCDPSVSESDVDEHRKSWPSGHSSLSAAGLGFLTFSLLGQLRAYAPPVVEGRCWRWLVALLPGFGAVAVGVTRVLDYWHYPADVCTGLAIGFLTAFFVYRLQYPALTHALCYLPWELHAELDEHAVRLDERAGGVGSGVLPAVGVGAGNGGVVGGSGRGTELGLTGPGHAVTRP</sequence>
<dbReference type="CDD" id="cd03390">
    <property type="entry name" value="PAP2_containing_1_like"/>
    <property type="match status" value="1"/>
</dbReference>
<dbReference type="Pfam" id="PF01569">
    <property type="entry name" value="PAP2"/>
    <property type="match status" value="1"/>
</dbReference>
<feature type="transmembrane region" description="Helical" evidence="6">
    <location>
        <begin position="227"/>
        <end position="245"/>
    </location>
</feature>
<dbReference type="SMART" id="SM00014">
    <property type="entry name" value="acidPPc"/>
    <property type="match status" value="1"/>
</dbReference>
<keyword evidence="4 6" id="KW-1133">Transmembrane helix</keyword>
<feature type="transmembrane region" description="Helical" evidence="6">
    <location>
        <begin position="251"/>
        <end position="273"/>
    </location>
</feature>
<comment type="subcellular location">
    <subcellularLocation>
        <location evidence="1">Membrane</location>
        <topology evidence="1">Multi-pass membrane protein</topology>
    </subcellularLocation>
</comment>
<keyword evidence="9" id="KW-1185">Reference proteome</keyword>
<dbReference type="OrthoDB" id="10030083at2759"/>
<dbReference type="SUPFAM" id="SSF48317">
    <property type="entry name" value="Acid phosphatase/Vanadium-dependent haloperoxidase"/>
    <property type="match status" value="1"/>
</dbReference>
<dbReference type="InterPro" id="IPR000326">
    <property type="entry name" value="PAP2/HPO"/>
</dbReference>
<dbReference type="Gene3D" id="1.20.144.10">
    <property type="entry name" value="Phosphatidic acid phosphatase type 2/haloperoxidase"/>
    <property type="match status" value="1"/>
</dbReference>
<dbReference type="InterPro" id="IPR036938">
    <property type="entry name" value="PAP2/HPO_sf"/>
</dbReference>
<evidence type="ECO:0000256" key="4">
    <source>
        <dbReference type="ARBA" id="ARBA00022989"/>
    </source>
</evidence>
<dbReference type="InterPro" id="IPR043216">
    <property type="entry name" value="PAP-like"/>
</dbReference>
<evidence type="ECO:0000313" key="9">
    <source>
        <dbReference type="Proteomes" id="UP000612055"/>
    </source>
</evidence>
<evidence type="ECO:0000256" key="5">
    <source>
        <dbReference type="ARBA" id="ARBA00023136"/>
    </source>
</evidence>
<dbReference type="GO" id="GO:0016020">
    <property type="term" value="C:membrane"/>
    <property type="evidence" value="ECO:0007669"/>
    <property type="project" value="UniProtKB-SubCell"/>
</dbReference>
<evidence type="ECO:0000256" key="6">
    <source>
        <dbReference type="SAM" id="Phobius"/>
    </source>
</evidence>
<feature type="transmembrane region" description="Helical" evidence="6">
    <location>
        <begin position="120"/>
        <end position="138"/>
    </location>
</feature>
<dbReference type="GO" id="GO:0008195">
    <property type="term" value="F:phosphatidate phosphatase activity"/>
    <property type="evidence" value="ECO:0007669"/>
    <property type="project" value="TreeGrafter"/>
</dbReference>
<dbReference type="PANTHER" id="PTHR10165">
    <property type="entry name" value="LIPID PHOSPHATE PHOSPHATASE"/>
    <property type="match status" value="1"/>
</dbReference>
<evidence type="ECO:0000256" key="1">
    <source>
        <dbReference type="ARBA" id="ARBA00004141"/>
    </source>
</evidence>
<comment type="caution">
    <text evidence="8">The sequence shown here is derived from an EMBL/GenBank/DDBJ whole genome shotgun (WGS) entry which is preliminary data.</text>
</comment>
<dbReference type="Proteomes" id="UP000612055">
    <property type="component" value="Unassembled WGS sequence"/>
</dbReference>
<evidence type="ECO:0000256" key="2">
    <source>
        <dbReference type="ARBA" id="ARBA00008816"/>
    </source>
</evidence>
<accession>A0A836BTC9</accession>
<feature type="transmembrane region" description="Helical" evidence="6">
    <location>
        <begin position="197"/>
        <end position="215"/>
    </location>
</feature>
<dbReference type="GO" id="GO:0006644">
    <property type="term" value="P:phospholipid metabolic process"/>
    <property type="evidence" value="ECO:0007669"/>
    <property type="project" value="InterPro"/>
</dbReference>
<protein>
    <recommendedName>
        <fullName evidence="7">Phosphatidic acid phosphatase type 2/haloperoxidase domain-containing protein</fullName>
    </recommendedName>
</protein>
<dbReference type="EMBL" id="JAEHOE010000084">
    <property type="protein sequence ID" value="KAG2488411.1"/>
    <property type="molecule type" value="Genomic_DNA"/>
</dbReference>
<evidence type="ECO:0000313" key="8">
    <source>
        <dbReference type="EMBL" id="KAG2488411.1"/>
    </source>
</evidence>
<gene>
    <name evidence="8" type="ORF">HYH03_013095</name>
</gene>
<dbReference type="GO" id="GO:0046839">
    <property type="term" value="P:phospholipid dephosphorylation"/>
    <property type="evidence" value="ECO:0007669"/>
    <property type="project" value="TreeGrafter"/>
</dbReference>
<proteinExistence type="inferred from homology"/>
<name>A0A836BTC9_9CHLO</name>
<evidence type="ECO:0000259" key="7">
    <source>
        <dbReference type="SMART" id="SM00014"/>
    </source>
</evidence>
<organism evidence="8 9">
    <name type="scientific">Edaphochlamys debaryana</name>
    <dbReference type="NCBI Taxonomy" id="47281"/>
    <lineage>
        <taxon>Eukaryota</taxon>
        <taxon>Viridiplantae</taxon>
        <taxon>Chlorophyta</taxon>
        <taxon>core chlorophytes</taxon>
        <taxon>Chlorophyceae</taxon>
        <taxon>CS clade</taxon>
        <taxon>Chlamydomonadales</taxon>
        <taxon>Chlamydomonadales incertae sedis</taxon>
        <taxon>Edaphochlamys</taxon>
    </lineage>
</organism>
<dbReference type="PANTHER" id="PTHR10165:SF35">
    <property type="entry name" value="RE23632P"/>
    <property type="match status" value="1"/>
</dbReference>